<evidence type="ECO:0000256" key="1">
    <source>
        <dbReference type="ARBA" id="ARBA00003544"/>
    </source>
</evidence>
<dbReference type="PANTHER" id="PTHR35604">
    <property type="entry name" value="TRANSPOSASE INSH FOR INSERTION SEQUENCE ELEMENT IS5A-RELATED"/>
    <property type="match status" value="1"/>
</dbReference>
<comment type="similarity">
    <text evidence="2">Belongs to the transposase 11 family.</text>
</comment>
<sequence>MHTPTPTGFAELEYASKKRQTRREKFLAEMERVVPWALWLAKLEPHYPQSGRRGRQPMPLHRMLRIHCMQQWFSSSDRPMEDALYEIDSIRRFAGFGRVTEALADAPLLNFRHWLEKHQLTEMLLATVNDHLKDQGLLVSKGTRVDATISHAPSSPKNRDQARDPDMHPTKQGHQWYFGMKIPVGADVPSGAVHSVTVTAAHTADIVELPKRLREDDQVIFADAGYTSDEYKKGSRHPGLRWGVHDKRKPGKNLSSRPRQRNRQYASVRARVERSFRIIKCQFDFRKTPYRGLEKSTAQVNWRVGLANLYLLRRPWMAA</sequence>
<dbReference type="Pfam" id="PF01609">
    <property type="entry name" value="DDE_Tnp_1"/>
    <property type="match status" value="1"/>
</dbReference>
<evidence type="ECO:0000259" key="7">
    <source>
        <dbReference type="Pfam" id="PF01609"/>
    </source>
</evidence>
<keyword evidence="4" id="KW-0238">DNA-binding</keyword>
<dbReference type="InterPro" id="IPR008490">
    <property type="entry name" value="Transposase_InsH_N"/>
</dbReference>
<comment type="function">
    <text evidence="1">Involved in the transposition of the insertion sequence IS5.</text>
</comment>
<gene>
    <name evidence="9" type="ORF">N4J17_08660</name>
</gene>
<evidence type="ECO:0000259" key="8">
    <source>
        <dbReference type="Pfam" id="PF05598"/>
    </source>
</evidence>
<evidence type="ECO:0000256" key="5">
    <source>
        <dbReference type="ARBA" id="ARBA00023172"/>
    </source>
</evidence>
<protein>
    <submittedName>
        <fullName evidence="9">IS5 family transposase</fullName>
    </submittedName>
</protein>
<feature type="domain" description="Transposase InsH N-terminal" evidence="8">
    <location>
        <begin position="18"/>
        <end position="106"/>
    </location>
</feature>
<feature type="domain" description="Transposase IS4-like" evidence="7">
    <location>
        <begin position="145"/>
        <end position="309"/>
    </location>
</feature>
<feature type="region of interest" description="Disordered" evidence="6">
    <location>
        <begin position="229"/>
        <end position="265"/>
    </location>
</feature>
<dbReference type="Pfam" id="PF05598">
    <property type="entry name" value="DUF772"/>
    <property type="match status" value="1"/>
</dbReference>
<keyword evidence="10" id="KW-1185">Reference proteome</keyword>
<evidence type="ECO:0000256" key="6">
    <source>
        <dbReference type="SAM" id="MobiDB-lite"/>
    </source>
</evidence>
<evidence type="ECO:0000256" key="2">
    <source>
        <dbReference type="ARBA" id="ARBA00010075"/>
    </source>
</evidence>
<dbReference type="Proteomes" id="UP001359308">
    <property type="component" value="Chromosome"/>
</dbReference>
<dbReference type="InterPro" id="IPR047959">
    <property type="entry name" value="Transpos_IS5"/>
</dbReference>
<feature type="region of interest" description="Disordered" evidence="6">
    <location>
        <begin position="148"/>
        <end position="173"/>
    </location>
</feature>
<reference evidence="9 10" key="1">
    <citation type="submission" date="2022-09" db="EMBL/GenBank/DDBJ databases">
        <authorList>
            <person name="Giprobiosintez L."/>
        </authorList>
    </citation>
    <scope>NUCLEOTIDE SEQUENCE [LARGE SCALE GENOMIC DNA]</scope>
    <source>
        <strain evidence="10">VKPM-B-12549 (GBS-15)</strain>
    </source>
</reference>
<keyword evidence="3" id="KW-0815">Transposition</keyword>
<dbReference type="NCBIfam" id="NF033581">
    <property type="entry name" value="transpos_IS5_4"/>
    <property type="match status" value="1"/>
</dbReference>
<dbReference type="PANTHER" id="PTHR35604:SF2">
    <property type="entry name" value="TRANSPOSASE INSH FOR INSERTION SEQUENCE ELEMENT IS5A-RELATED"/>
    <property type="match status" value="1"/>
</dbReference>
<proteinExistence type="inferred from homology"/>
<evidence type="ECO:0000256" key="4">
    <source>
        <dbReference type="ARBA" id="ARBA00023125"/>
    </source>
</evidence>
<dbReference type="RefSeq" id="WP_198323777.1">
    <property type="nucleotide sequence ID" value="NZ_CP104311.1"/>
</dbReference>
<accession>A0ABZ2F0L9</accession>
<organism evidence="9 10">
    <name type="scientific">Methylococcus capsulatus</name>
    <dbReference type="NCBI Taxonomy" id="414"/>
    <lineage>
        <taxon>Bacteria</taxon>
        <taxon>Pseudomonadati</taxon>
        <taxon>Pseudomonadota</taxon>
        <taxon>Gammaproteobacteria</taxon>
        <taxon>Methylococcales</taxon>
        <taxon>Methylococcaceae</taxon>
        <taxon>Methylococcus</taxon>
    </lineage>
</organism>
<feature type="compositionally biased region" description="Basic and acidic residues" evidence="6">
    <location>
        <begin position="157"/>
        <end position="169"/>
    </location>
</feature>
<evidence type="ECO:0000313" key="9">
    <source>
        <dbReference type="EMBL" id="WWF00562.1"/>
    </source>
</evidence>
<evidence type="ECO:0000256" key="3">
    <source>
        <dbReference type="ARBA" id="ARBA00022578"/>
    </source>
</evidence>
<keyword evidence="5" id="KW-0233">DNA recombination</keyword>
<dbReference type="EMBL" id="CP104311">
    <property type="protein sequence ID" value="WWF00562.1"/>
    <property type="molecule type" value="Genomic_DNA"/>
</dbReference>
<evidence type="ECO:0000313" key="10">
    <source>
        <dbReference type="Proteomes" id="UP001359308"/>
    </source>
</evidence>
<dbReference type="InterPro" id="IPR002559">
    <property type="entry name" value="Transposase_11"/>
</dbReference>
<name>A0ABZ2F0L9_METCP</name>